<dbReference type="STRING" id="1447883.A0A2B7YFV6"/>
<evidence type="ECO:0000313" key="2">
    <source>
        <dbReference type="EMBL" id="PGH20406.1"/>
    </source>
</evidence>
<dbReference type="SUPFAM" id="SSF56601">
    <property type="entry name" value="beta-lactamase/transpeptidase-like"/>
    <property type="match status" value="1"/>
</dbReference>
<dbReference type="PANTHER" id="PTHR43283:SF3">
    <property type="entry name" value="BETA-LACTAMASE FAMILY PROTEIN (AFU_ORTHOLOGUE AFUA_5G07500)"/>
    <property type="match status" value="1"/>
</dbReference>
<dbReference type="InterPro" id="IPR050789">
    <property type="entry name" value="Diverse_Enzym_Activities"/>
</dbReference>
<reference evidence="2 3" key="1">
    <citation type="submission" date="2017-10" db="EMBL/GenBank/DDBJ databases">
        <title>Comparative genomics in systemic dimorphic fungi from Ajellomycetaceae.</title>
        <authorList>
            <person name="Munoz J.F."/>
            <person name="Mcewen J.G."/>
            <person name="Clay O.K."/>
            <person name="Cuomo C.A."/>
        </authorList>
    </citation>
    <scope>NUCLEOTIDE SEQUENCE [LARGE SCALE GENOMIC DNA]</scope>
    <source>
        <strain evidence="2 3">UAMH7299</strain>
    </source>
</reference>
<proteinExistence type="predicted"/>
<dbReference type="InterPro" id="IPR001466">
    <property type="entry name" value="Beta-lactam-related"/>
</dbReference>
<protein>
    <recommendedName>
        <fullName evidence="1">Beta-lactamase-related domain-containing protein</fullName>
    </recommendedName>
</protein>
<name>A0A2B7YFV6_POLH7</name>
<gene>
    <name evidence="2" type="ORF">AJ80_03551</name>
</gene>
<dbReference type="InterPro" id="IPR012338">
    <property type="entry name" value="Beta-lactam/transpept-like"/>
</dbReference>
<dbReference type="PANTHER" id="PTHR43283">
    <property type="entry name" value="BETA-LACTAMASE-RELATED"/>
    <property type="match status" value="1"/>
</dbReference>
<organism evidence="2 3">
    <name type="scientific">Polytolypa hystricis (strain UAMH7299)</name>
    <dbReference type="NCBI Taxonomy" id="1447883"/>
    <lineage>
        <taxon>Eukaryota</taxon>
        <taxon>Fungi</taxon>
        <taxon>Dikarya</taxon>
        <taxon>Ascomycota</taxon>
        <taxon>Pezizomycotina</taxon>
        <taxon>Eurotiomycetes</taxon>
        <taxon>Eurotiomycetidae</taxon>
        <taxon>Onygenales</taxon>
        <taxon>Onygenales incertae sedis</taxon>
        <taxon>Polytolypa</taxon>
    </lineage>
</organism>
<dbReference type="EMBL" id="PDNA01000040">
    <property type="protein sequence ID" value="PGH20406.1"/>
    <property type="molecule type" value="Genomic_DNA"/>
</dbReference>
<keyword evidence="3" id="KW-1185">Reference proteome</keyword>
<evidence type="ECO:0000313" key="3">
    <source>
        <dbReference type="Proteomes" id="UP000224634"/>
    </source>
</evidence>
<feature type="domain" description="Beta-lactamase-related" evidence="1">
    <location>
        <begin position="22"/>
        <end position="386"/>
    </location>
</feature>
<dbReference type="Pfam" id="PF00144">
    <property type="entry name" value="Beta-lactamase"/>
    <property type="match status" value="1"/>
</dbReference>
<evidence type="ECO:0000259" key="1">
    <source>
        <dbReference type="Pfam" id="PF00144"/>
    </source>
</evidence>
<dbReference type="Proteomes" id="UP000224634">
    <property type="component" value="Unassembled WGS sequence"/>
</dbReference>
<dbReference type="Gene3D" id="3.40.710.10">
    <property type="entry name" value="DD-peptidase/beta-lactamase superfamily"/>
    <property type="match status" value="1"/>
</dbReference>
<dbReference type="OrthoDB" id="4205096at2759"/>
<comment type="caution">
    <text evidence="2">The sequence shown here is derived from an EMBL/GenBank/DDBJ whole genome shotgun (WGS) entry which is preliminary data.</text>
</comment>
<sequence>MVKQISPEAAAAIRKALDDACLDQTNGLPGVTFLVADKSGKQLFSHAAGKRGQGVDEALTLDNVFWIASFTKLITTIACMQLIEQGKLSLDDVGLVERIAPELKEVKVLKEDGSLVEKERGITLRMLLTHTAGFGYPFSSKALCDHARPVGYDEVSAHFSDFKQPLIHQPGERWEYSISIDWAGILVERVSGLSLNDYFHKYIFEPLGLKRISMFPTKEMKEKLMHLHARAPDGTLSSRDHAYHRPLIAEGEEVKSVFSSGGGGLFANPQDYLDILVTLLNDGTSPTTNAQILTPSTVAQMFTNQIPDSPNFARQGIKAAKPDLINSMPELYPIPDNGPQGWGLSFMITPSPTGRSANSGFWAGLPNLFWWCDRDHGITGIISTQVVPFGDLPLLGLWFNCETMVYNALK</sequence>
<dbReference type="AlphaFoldDB" id="A0A2B7YFV6"/>
<accession>A0A2B7YFV6</accession>